<dbReference type="Gene3D" id="3.90.550.20">
    <property type="match status" value="1"/>
</dbReference>
<name>A0A1X7RPU6_ZYMT9</name>
<evidence type="ECO:0000313" key="3">
    <source>
        <dbReference type="Proteomes" id="UP000215127"/>
    </source>
</evidence>
<sequence>MALRTRQDNIILILSCLGTALVLYALHITHNLRAPHFDPSSYSSFSSSNKPIPNIVHYVYILSENTTDFSFRFSAVLSVCATLKYWQPDTIYLHTNAPPDSLARARSGEAGKWTQLIFSIPQLTILPAEPPHNTSRGIPIKLMEHKSDFVRVAAIRNYGGTYIDFDVHPLKDIAPLRSSGFQAIAGRQQGRMICSGVFMTQPHSRMIELWHELMDAWFDGSWSKHSNYALTILGQQLVAHPGTKDMLIVERDAFAPWSWTLSDKTPLLQVHRDQVSALDLIDENGHLPDYPISPSSPLEHWSDLNKLPRRPPWANDWAASYMLHAFSHEQDNFVNIPGFRGISPRYVLERRSNFARAVYPVARELYEMGLMEVDDPVKFPLPLPEREGEGG</sequence>
<proteinExistence type="inferred from homology"/>
<evidence type="ECO:0008006" key="4">
    <source>
        <dbReference type="Google" id="ProtNLM"/>
    </source>
</evidence>
<protein>
    <recommendedName>
        <fullName evidence="4">Glycosyl transferase</fullName>
    </recommendedName>
</protein>
<dbReference type="SUPFAM" id="SSF53448">
    <property type="entry name" value="Nucleotide-diphospho-sugar transferases"/>
    <property type="match status" value="1"/>
</dbReference>
<dbReference type="Pfam" id="PF04488">
    <property type="entry name" value="Gly_transf_sug"/>
    <property type="match status" value="1"/>
</dbReference>
<dbReference type="EMBL" id="LT853694">
    <property type="protein sequence ID" value="SMQ49445.1"/>
    <property type="molecule type" value="Genomic_DNA"/>
</dbReference>
<organism evidence="2 3">
    <name type="scientific">Zymoseptoria tritici (strain ST99CH_3D7)</name>
    <dbReference type="NCBI Taxonomy" id="1276538"/>
    <lineage>
        <taxon>Eukaryota</taxon>
        <taxon>Fungi</taxon>
        <taxon>Dikarya</taxon>
        <taxon>Ascomycota</taxon>
        <taxon>Pezizomycotina</taxon>
        <taxon>Dothideomycetes</taxon>
        <taxon>Dothideomycetidae</taxon>
        <taxon>Mycosphaerellales</taxon>
        <taxon>Mycosphaerellaceae</taxon>
        <taxon>Zymoseptoria</taxon>
    </lineage>
</organism>
<dbReference type="STRING" id="1276538.A0A1X7RPU6"/>
<dbReference type="InterPro" id="IPR029044">
    <property type="entry name" value="Nucleotide-diphossugar_trans"/>
</dbReference>
<evidence type="ECO:0000313" key="2">
    <source>
        <dbReference type="EMBL" id="SMQ49445.1"/>
    </source>
</evidence>
<gene>
    <name evidence="2" type="ORF">ZT3D7_G4596</name>
</gene>
<reference evidence="2 3" key="1">
    <citation type="submission" date="2016-06" db="EMBL/GenBank/DDBJ databases">
        <authorList>
            <person name="Kjaerup R.B."/>
            <person name="Dalgaard T.S."/>
            <person name="Juul-Madsen H.R."/>
        </authorList>
    </citation>
    <scope>NUCLEOTIDE SEQUENCE [LARGE SCALE GENOMIC DNA]</scope>
</reference>
<evidence type="ECO:0000256" key="1">
    <source>
        <dbReference type="ARBA" id="ARBA00009003"/>
    </source>
</evidence>
<dbReference type="PANTHER" id="PTHR46830:SF2">
    <property type="entry name" value="ALPHA-1,4-N-ACETYLGLUCOSAMINYLTRANSFERASE"/>
    <property type="match status" value="1"/>
</dbReference>
<dbReference type="InterPro" id="IPR007577">
    <property type="entry name" value="GlycoTrfase_DXD_sugar-bd_CS"/>
</dbReference>
<dbReference type="AlphaFoldDB" id="A0A1X7RPU6"/>
<keyword evidence="3" id="KW-1185">Reference proteome</keyword>
<comment type="similarity">
    <text evidence="1">Belongs to the glycosyltransferase 32 family.</text>
</comment>
<dbReference type="Proteomes" id="UP000215127">
    <property type="component" value="Chromosome 3"/>
</dbReference>
<dbReference type="PANTHER" id="PTHR46830">
    <property type="entry name" value="TRANSFERASE, PUTATIVE-RELATED"/>
    <property type="match status" value="1"/>
</dbReference>
<accession>A0A1X7RPU6</accession>
<dbReference type="GO" id="GO:1901135">
    <property type="term" value="P:carbohydrate derivative metabolic process"/>
    <property type="evidence" value="ECO:0007669"/>
    <property type="project" value="UniProtKB-ARBA"/>
</dbReference>